<dbReference type="Proteomes" id="UP000262882">
    <property type="component" value="Unassembled WGS sequence"/>
</dbReference>
<dbReference type="AlphaFoldDB" id="A0A372GC27"/>
<accession>A0A372GC27</accession>
<sequence length="211" mass="23128">MLDLSPPRPAESSRSPLRTLVAVDIVDFGRRCPDTASQRRVRRELYGTLRAALRLTGVPWATCDHEDRGDGVLIVAPPGVDPVPFLGRLGHGLAVVLRRHNGPAGDGDRLRLRVAVHHGDVERDAYGVFGSAAMFLFRLLDADAFREVLRTSGADLGLITSDSLHTDVVLRGGGPVPSSAYRRLWVSCKEVRDVRAWLWLPSGLVRGLNDR</sequence>
<organism evidence="1 2">
    <name type="scientific">Actinomadura spongiicola</name>
    <dbReference type="NCBI Taxonomy" id="2303421"/>
    <lineage>
        <taxon>Bacteria</taxon>
        <taxon>Bacillati</taxon>
        <taxon>Actinomycetota</taxon>
        <taxon>Actinomycetes</taxon>
        <taxon>Streptosporangiales</taxon>
        <taxon>Thermomonosporaceae</taxon>
        <taxon>Actinomadura</taxon>
    </lineage>
</organism>
<dbReference type="Gene3D" id="3.30.70.1230">
    <property type="entry name" value="Nucleotide cyclase"/>
    <property type="match status" value="1"/>
</dbReference>
<evidence type="ECO:0000313" key="1">
    <source>
        <dbReference type="EMBL" id="RFS82956.1"/>
    </source>
</evidence>
<reference evidence="1 2" key="1">
    <citation type="submission" date="2018-08" db="EMBL/GenBank/DDBJ databases">
        <title>Actinomadura spongicola sp. nov., isolated from marine sponge Leucetta chagosensis.</title>
        <authorList>
            <person name="Li L."/>
            <person name="Lin H.W."/>
        </authorList>
    </citation>
    <scope>NUCLEOTIDE SEQUENCE [LARGE SCALE GENOMIC DNA]</scope>
    <source>
        <strain evidence="1 2">LHW52907</strain>
    </source>
</reference>
<dbReference type="RefSeq" id="WP_117401652.1">
    <property type="nucleotide sequence ID" value="NZ_QVNQ01000007.1"/>
</dbReference>
<gene>
    <name evidence="1" type="ORF">D0T12_22400</name>
</gene>
<dbReference type="SUPFAM" id="SSF55073">
    <property type="entry name" value="Nucleotide cyclase"/>
    <property type="match status" value="1"/>
</dbReference>
<keyword evidence="2" id="KW-1185">Reference proteome</keyword>
<dbReference type="InterPro" id="IPR029787">
    <property type="entry name" value="Nucleotide_cyclase"/>
</dbReference>
<name>A0A372GC27_9ACTN</name>
<dbReference type="EMBL" id="QVNQ01000007">
    <property type="protein sequence ID" value="RFS82956.1"/>
    <property type="molecule type" value="Genomic_DNA"/>
</dbReference>
<dbReference type="OrthoDB" id="3482507at2"/>
<protein>
    <recommendedName>
        <fullName evidence="3">Guanylate cyclase domain-containing protein</fullName>
    </recommendedName>
</protein>
<evidence type="ECO:0008006" key="3">
    <source>
        <dbReference type="Google" id="ProtNLM"/>
    </source>
</evidence>
<comment type="caution">
    <text evidence="1">The sequence shown here is derived from an EMBL/GenBank/DDBJ whole genome shotgun (WGS) entry which is preliminary data.</text>
</comment>
<proteinExistence type="predicted"/>
<evidence type="ECO:0000313" key="2">
    <source>
        <dbReference type="Proteomes" id="UP000262882"/>
    </source>
</evidence>